<dbReference type="AlphaFoldDB" id="A0A0D3HTP2"/>
<proteinExistence type="predicted"/>
<dbReference type="Gramene" id="OBART12G09620.1">
    <property type="protein sequence ID" value="OBART12G09620.1"/>
    <property type="gene ID" value="OBART12G09620"/>
</dbReference>
<keyword evidence="3" id="KW-1185">Reference proteome</keyword>
<reference evidence="2" key="2">
    <citation type="submission" date="2015-03" db="UniProtKB">
        <authorList>
            <consortium name="EnsemblPlants"/>
        </authorList>
    </citation>
    <scope>IDENTIFICATION</scope>
</reference>
<evidence type="ECO:0000313" key="3">
    <source>
        <dbReference type="Proteomes" id="UP000026960"/>
    </source>
</evidence>
<feature type="region of interest" description="Disordered" evidence="1">
    <location>
        <begin position="1"/>
        <end position="82"/>
    </location>
</feature>
<evidence type="ECO:0000313" key="2">
    <source>
        <dbReference type="EnsemblPlants" id="OBART12G09620.1"/>
    </source>
</evidence>
<feature type="compositionally biased region" description="Basic residues" evidence="1">
    <location>
        <begin position="1"/>
        <end position="26"/>
    </location>
</feature>
<protein>
    <submittedName>
        <fullName evidence="2">Uncharacterized protein</fullName>
    </submittedName>
</protein>
<evidence type="ECO:0000256" key="1">
    <source>
        <dbReference type="SAM" id="MobiDB-lite"/>
    </source>
</evidence>
<name>A0A0D3HTP2_9ORYZ</name>
<dbReference type="PaxDb" id="65489-OBART12G09620.1"/>
<organism evidence="2">
    <name type="scientific">Oryza barthii</name>
    <dbReference type="NCBI Taxonomy" id="65489"/>
    <lineage>
        <taxon>Eukaryota</taxon>
        <taxon>Viridiplantae</taxon>
        <taxon>Streptophyta</taxon>
        <taxon>Embryophyta</taxon>
        <taxon>Tracheophyta</taxon>
        <taxon>Spermatophyta</taxon>
        <taxon>Magnoliopsida</taxon>
        <taxon>Liliopsida</taxon>
        <taxon>Poales</taxon>
        <taxon>Poaceae</taxon>
        <taxon>BOP clade</taxon>
        <taxon>Oryzoideae</taxon>
        <taxon>Oryzeae</taxon>
        <taxon>Oryzinae</taxon>
        <taxon>Oryza</taxon>
    </lineage>
</organism>
<sequence>MRHHRHSLVLPTSHHHRRSPLHRRPRFTAVTHKSWPPAPHCDAAPRLSTAPPPYGDPPLPPPKPSRPYLLLDPPVTRSPPGR</sequence>
<feature type="compositionally biased region" description="Pro residues" evidence="1">
    <location>
        <begin position="50"/>
        <end position="65"/>
    </location>
</feature>
<dbReference type="HOGENOM" id="CLU_2762244_0_0_1"/>
<accession>A0A0D3HTP2</accession>
<reference evidence="2" key="1">
    <citation type="journal article" date="2009" name="Rice">
        <title>De Novo Next Generation Sequencing of Plant Genomes.</title>
        <authorList>
            <person name="Rounsley S."/>
            <person name="Marri P.R."/>
            <person name="Yu Y."/>
            <person name="He R."/>
            <person name="Sisneros N."/>
            <person name="Goicoechea J.L."/>
            <person name="Lee S.J."/>
            <person name="Angelova A."/>
            <person name="Kudrna D."/>
            <person name="Luo M."/>
            <person name="Affourtit J."/>
            <person name="Desany B."/>
            <person name="Knight J."/>
            <person name="Niazi F."/>
            <person name="Egholm M."/>
            <person name="Wing R.A."/>
        </authorList>
    </citation>
    <scope>NUCLEOTIDE SEQUENCE [LARGE SCALE GENOMIC DNA]</scope>
    <source>
        <strain evidence="2">cv. IRGC 105608</strain>
    </source>
</reference>
<dbReference type="Proteomes" id="UP000026960">
    <property type="component" value="Chromosome 12"/>
</dbReference>
<dbReference type="EnsemblPlants" id="OBART12G09620.1">
    <property type="protein sequence ID" value="OBART12G09620.1"/>
    <property type="gene ID" value="OBART12G09620"/>
</dbReference>